<keyword evidence="2" id="KW-1185">Reference proteome</keyword>
<dbReference type="Gene3D" id="3.40.50.150">
    <property type="entry name" value="Vaccinia Virus protein VP39"/>
    <property type="match status" value="1"/>
</dbReference>
<gene>
    <name evidence="1" type="ORF">GCM10010430_30470</name>
</gene>
<evidence type="ECO:0000313" key="2">
    <source>
        <dbReference type="Proteomes" id="UP001500305"/>
    </source>
</evidence>
<comment type="caution">
    <text evidence="1">The sequence shown here is derived from an EMBL/GenBank/DDBJ whole genome shotgun (WGS) entry which is preliminary data.</text>
</comment>
<reference evidence="1 2" key="1">
    <citation type="journal article" date="2019" name="Int. J. Syst. Evol. Microbiol.">
        <title>The Global Catalogue of Microorganisms (GCM) 10K type strain sequencing project: providing services to taxonomists for standard genome sequencing and annotation.</title>
        <authorList>
            <consortium name="The Broad Institute Genomics Platform"/>
            <consortium name="The Broad Institute Genome Sequencing Center for Infectious Disease"/>
            <person name="Wu L."/>
            <person name="Ma J."/>
        </authorList>
    </citation>
    <scope>NUCLEOTIDE SEQUENCE [LARGE SCALE GENOMIC DNA]</scope>
    <source>
        <strain evidence="1 2">JCM 7356</strain>
    </source>
</reference>
<organism evidence="1 2">
    <name type="scientific">Kitasatospora cystarginea</name>
    <dbReference type="NCBI Taxonomy" id="58350"/>
    <lineage>
        <taxon>Bacteria</taxon>
        <taxon>Bacillati</taxon>
        <taxon>Actinomycetota</taxon>
        <taxon>Actinomycetes</taxon>
        <taxon>Kitasatosporales</taxon>
        <taxon>Streptomycetaceae</taxon>
        <taxon>Kitasatospora</taxon>
    </lineage>
</organism>
<dbReference type="InterPro" id="IPR029063">
    <property type="entry name" value="SAM-dependent_MTases_sf"/>
</dbReference>
<dbReference type="EMBL" id="BAAATR010000011">
    <property type="protein sequence ID" value="GAA2246343.1"/>
    <property type="molecule type" value="Genomic_DNA"/>
</dbReference>
<dbReference type="SUPFAM" id="SSF53335">
    <property type="entry name" value="S-adenosyl-L-methionine-dependent methyltransferases"/>
    <property type="match status" value="1"/>
</dbReference>
<name>A0ABN3E1J9_9ACTN</name>
<protein>
    <recommendedName>
        <fullName evidence="3">DNA methylase</fullName>
    </recommendedName>
</protein>
<dbReference type="Proteomes" id="UP001500305">
    <property type="component" value="Unassembled WGS sequence"/>
</dbReference>
<accession>A0ABN3E1J9</accession>
<evidence type="ECO:0008006" key="3">
    <source>
        <dbReference type="Google" id="ProtNLM"/>
    </source>
</evidence>
<evidence type="ECO:0000313" key="1">
    <source>
        <dbReference type="EMBL" id="GAA2246343.1"/>
    </source>
</evidence>
<proteinExistence type="predicted"/>
<sequence length="204" mass="22518">MGYHQAGFEVVGVDIDHQPSYPFEFIRADAVEYATANAHLFDFVHASPPCQSHSALTKGTNKGRTYPDILGPLRNVLTASGVPFVLENVQGSPLRRDLTLCGEMFGLRVIRHRYFEVHGFTANAPSHQPHRGRVAGMRHGQWFEGPYFAVYGEGGGKGTVSQWQDAMGIHWTDVRREIAEAIPPAYTTYVATQFLASTRSKAAA</sequence>